<accession>A0A5F8AFC8</accession>
<dbReference type="PANTHER" id="PTHR46254:SF6">
    <property type="entry name" value="HIGH MOBILITY GROUP AT-HOOK 2"/>
    <property type="match status" value="1"/>
</dbReference>
<reference evidence="2" key="1">
    <citation type="journal article" date="2007" name="Science">
        <title>Evolutionary and biomedical insights from the rhesus macaque genome.</title>
        <authorList>
            <person name="Gibbs R.A."/>
            <person name="Rogers J."/>
            <person name="Katze M.G."/>
            <person name="Bumgarner R."/>
            <person name="Weinstock G.M."/>
            <person name="Mardis E.R."/>
            <person name="Remington K.A."/>
            <person name="Strausberg R.L."/>
            <person name="Venter J.C."/>
            <person name="Wilson R.K."/>
            <person name="Batzer M.A."/>
            <person name="Bustamante C.D."/>
            <person name="Eichler E.E."/>
            <person name="Hahn M.W."/>
            <person name="Hardison R.C."/>
            <person name="Makova K.D."/>
            <person name="Miller W."/>
            <person name="Milosavljevic A."/>
            <person name="Palermo R.E."/>
            <person name="Siepel A."/>
            <person name="Sikela J.M."/>
            <person name="Attaway T."/>
            <person name="Bell S."/>
            <person name="Bernard K.E."/>
            <person name="Buhay C.J."/>
            <person name="Chandrabose M.N."/>
            <person name="Dao M."/>
            <person name="Davis C."/>
            <person name="Delehaunty K.D."/>
            <person name="Ding Y."/>
            <person name="Dinh H.H."/>
            <person name="Dugan-Rocha S."/>
            <person name="Fulton L.A."/>
            <person name="Gabisi R.A."/>
            <person name="Garner T.T."/>
            <person name="Godfrey J."/>
            <person name="Hawes A.C."/>
            <person name="Hernandez J."/>
            <person name="Hines S."/>
            <person name="Holder M."/>
            <person name="Hume J."/>
            <person name="Jhangiani S.N."/>
            <person name="Joshi V."/>
            <person name="Khan Z.M."/>
            <person name="Kirkness E.F."/>
            <person name="Cree A."/>
            <person name="Fowler R.G."/>
            <person name="Lee S."/>
            <person name="Lewis L.R."/>
            <person name="Li Z."/>
            <person name="Liu Y.-S."/>
            <person name="Moore S.M."/>
            <person name="Muzny D."/>
            <person name="Nazareth L.V."/>
            <person name="Ngo D.N."/>
            <person name="Okwuonu G.O."/>
            <person name="Pai G."/>
            <person name="Parker D."/>
            <person name="Paul H.A."/>
            <person name="Pfannkoch C."/>
            <person name="Pohl C.S."/>
            <person name="Rogers Y.-H.C."/>
            <person name="Ruiz S.J."/>
            <person name="Sabo A."/>
            <person name="Santibanez J."/>
            <person name="Schneider B.W."/>
            <person name="Smith S.M."/>
            <person name="Sodergren E."/>
            <person name="Svatek A.F."/>
            <person name="Utterback T.R."/>
            <person name="Vattathil S."/>
            <person name="Warren W."/>
            <person name="White C.S."/>
            <person name="Chinwalla A.T."/>
            <person name="Feng Y."/>
            <person name="Halpern A.L."/>
            <person name="Hillier L.W."/>
            <person name="Huang X."/>
            <person name="Minx P."/>
            <person name="Nelson J.O."/>
            <person name="Pepin K.H."/>
            <person name="Qin X."/>
            <person name="Sutton G.G."/>
            <person name="Venter E."/>
            <person name="Walenz B.P."/>
            <person name="Wallis J.W."/>
            <person name="Worley K.C."/>
            <person name="Yang S.-P."/>
            <person name="Jones S.M."/>
            <person name="Marra M.A."/>
            <person name="Rocchi M."/>
            <person name="Schein J.E."/>
            <person name="Baertsch R."/>
            <person name="Clarke L."/>
            <person name="Csuros M."/>
            <person name="Glasscock J."/>
            <person name="Harris R.A."/>
            <person name="Havlak P."/>
            <person name="Jackson A.R."/>
            <person name="Jiang H."/>
            <person name="Liu Y."/>
            <person name="Messina D.N."/>
            <person name="Shen Y."/>
            <person name="Song H.X.-Z."/>
            <person name="Wylie T."/>
            <person name="Zhang L."/>
            <person name="Birney E."/>
            <person name="Han K."/>
            <person name="Konkel M.K."/>
            <person name="Lee J."/>
            <person name="Smit A.F.A."/>
            <person name="Ullmer B."/>
            <person name="Wang H."/>
            <person name="Xing J."/>
            <person name="Burhans R."/>
            <person name="Cheng Z."/>
            <person name="Karro J.E."/>
            <person name="Ma J."/>
            <person name="Raney B."/>
            <person name="She X."/>
            <person name="Cox M.J."/>
            <person name="Demuth J.P."/>
            <person name="Dumas L.J."/>
            <person name="Han S.-G."/>
            <person name="Hopkins J."/>
            <person name="Karimpour-Fard A."/>
            <person name="Kim Y.H."/>
            <person name="Pollack J.R."/>
            <person name="Vinar T."/>
            <person name="Addo-Quaye C."/>
            <person name="Degenhardt J."/>
            <person name="Denby A."/>
            <person name="Hubisz M.J."/>
            <person name="Indap A."/>
            <person name="Kosiol C."/>
            <person name="Lahn B.T."/>
            <person name="Lawson H.A."/>
            <person name="Marklein A."/>
            <person name="Nielsen R."/>
            <person name="Vallender E.J."/>
            <person name="Clark A.G."/>
            <person name="Ferguson B."/>
            <person name="Hernandez R.D."/>
            <person name="Hirani K."/>
            <person name="Kehrer-Sawatzki H."/>
            <person name="Kolb J."/>
            <person name="Patil S."/>
            <person name="Pu L.-L."/>
            <person name="Ren Y."/>
            <person name="Smith D.G."/>
            <person name="Wheeler D.A."/>
            <person name="Schenck I."/>
            <person name="Ball E.V."/>
            <person name="Chen R."/>
            <person name="Cooper D.N."/>
            <person name="Giardine B."/>
            <person name="Hsu F."/>
            <person name="Kent W.J."/>
            <person name="Lesk A."/>
            <person name="Nelson D.L."/>
            <person name="O'brien W.E."/>
            <person name="Pruefer K."/>
            <person name="Stenson P.D."/>
            <person name="Wallace J.C."/>
            <person name="Ke H."/>
            <person name="Liu X.-M."/>
            <person name="Wang P."/>
            <person name="Xiang A.P."/>
            <person name="Yang F."/>
            <person name="Barber G.P."/>
            <person name="Haussler D."/>
            <person name="Karolchik D."/>
            <person name="Kern A.D."/>
            <person name="Kuhn R.M."/>
            <person name="Smith K.E."/>
            <person name="Zwieg A.S."/>
        </authorList>
    </citation>
    <scope>NUCLEOTIDE SEQUENCE [LARGE SCALE GENOMIC DNA]</scope>
    <source>
        <strain evidence="2">17573</strain>
    </source>
</reference>
<dbReference type="Proteomes" id="UP000006718">
    <property type="component" value="Chromosome 15"/>
</dbReference>
<dbReference type="AlphaFoldDB" id="A0A5F8AFC8"/>
<dbReference type="InParanoid" id="A0A5F8AFC8"/>
<keyword evidence="2" id="KW-1185">Reference proteome</keyword>
<sequence>MTHPRSHSSYMEKPEPKTRTCKSLFCFFETESCSVALAEGQWHNLGSLQTPSPWFKQFSCLSFPSSWDYKHVPPSPANFYIFSKDRVLACWLGWSQTPDLK</sequence>
<reference evidence="1" key="2">
    <citation type="submission" date="2019-01" db="EMBL/GenBank/DDBJ databases">
        <authorList>
            <person name="Graves T."/>
            <person name="Eichler E.E."/>
            <person name="Wilson R.K."/>
        </authorList>
    </citation>
    <scope>NUCLEOTIDE SEQUENCE [LARGE SCALE GENOMIC DNA]</scope>
    <source>
        <strain evidence="1">17573</strain>
    </source>
</reference>
<dbReference type="GeneTree" id="ENSGT00940000161627"/>
<evidence type="ECO:0000313" key="2">
    <source>
        <dbReference type="Proteomes" id="UP000006718"/>
    </source>
</evidence>
<dbReference type="PANTHER" id="PTHR46254">
    <property type="entry name" value="PROTEIN GVQW1-RELATED"/>
    <property type="match status" value="1"/>
</dbReference>
<name>A0A5F8AFC8_MACMU</name>
<protein>
    <submittedName>
        <fullName evidence="1">Uncharacterized protein</fullName>
    </submittedName>
</protein>
<evidence type="ECO:0000313" key="1">
    <source>
        <dbReference type="Ensembl" id="ENSMMUP00000075649.1"/>
    </source>
</evidence>
<reference evidence="1" key="4">
    <citation type="submission" date="2025-09" db="UniProtKB">
        <authorList>
            <consortium name="Ensembl"/>
        </authorList>
    </citation>
    <scope>IDENTIFICATION</scope>
    <source>
        <strain evidence="1">17573</strain>
    </source>
</reference>
<reference evidence="1" key="3">
    <citation type="submission" date="2025-08" db="UniProtKB">
        <authorList>
            <consortium name="Ensembl"/>
        </authorList>
    </citation>
    <scope>IDENTIFICATION</scope>
    <source>
        <strain evidence="1">17573</strain>
    </source>
</reference>
<dbReference type="VEuPathDB" id="HostDB:ENSMMUG00000054049"/>
<dbReference type="Ensembl" id="ENSMMUT00000090028.1">
    <property type="protein sequence ID" value="ENSMMUP00000075649.1"/>
    <property type="gene ID" value="ENSMMUG00000054049.1"/>
</dbReference>
<organism evidence="1 2">
    <name type="scientific">Macaca mulatta</name>
    <name type="common">Rhesus macaque</name>
    <dbReference type="NCBI Taxonomy" id="9544"/>
    <lineage>
        <taxon>Eukaryota</taxon>
        <taxon>Metazoa</taxon>
        <taxon>Chordata</taxon>
        <taxon>Craniata</taxon>
        <taxon>Vertebrata</taxon>
        <taxon>Euteleostomi</taxon>
        <taxon>Mammalia</taxon>
        <taxon>Eutheria</taxon>
        <taxon>Euarchontoglires</taxon>
        <taxon>Primates</taxon>
        <taxon>Haplorrhini</taxon>
        <taxon>Catarrhini</taxon>
        <taxon>Cercopithecidae</taxon>
        <taxon>Cercopithecinae</taxon>
        <taxon>Macaca</taxon>
    </lineage>
</organism>
<proteinExistence type="predicted"/>